<protein>
    <recommendedName>
        <fullName evidence="2">Putative T7SS secretion signal domain-containing protein</fullName>
    </recommendedName>
</protein>
<dbReference type="EMBL" id="BAAAQR010000002">
    <property type="protein sequence ID" value="GAA2140205.1"/>
    <property type="molecule type" value="Genomic_DNA"/>
</dbReference>
<keyword evidence="4" id="KW-1185">Reference proteome</keyword>
<reference evidence="3 4" key="1">
    <citation type="journal article" date="2019" name="Int. J. Syst. Evol. Microbiol.">
        <title>The Global Catalogue of Microorganisms (GCM) 10K type strain sequencing project: providing services to taxonomists for standard genome sequencing and annotation.</title>
        <authorList>
            <consortium name="The Broad Institute Genomics Platform"/>
            <consortium name="The Broad Institute Genome Sequencing Center for Infectious Disease"/>
            <person name="Wu L."/>
            <person name="Ma J."/>
        </authorList>
    </citation>
    <scope>NUCLEOTIDE SEQUENCE [LARGE SCALE GENOMIC DNA]</scope>
    <source>
        <strain evidence="3 4">JCM 16022</strain>
    </source>
</reference>
<dbReference type="RefSeq" id="WP_344148407.1">
    <property type="nucleotide sequence ID" value="NZ_BAAAQR010000002.1"/>
</dbReference>
<feature type="region of interest" description="Disordered" evidence="1">
    <location>
        <begin position="1"/>
        <end position="22"/>
    </location>
</feature>
<dbReference type="Proteomes" id="UP001501771">
    <property type="component" value="Unassembled WGS sequence"/>
</dbReference>
<evidence type="ECO:0000259" key="2">
    <source>
        <dbReference type="Pfam" id="PF21725"/>
    </source>
</evidence>
<sequence>MTAPASQQLGETTDPTKLVPGNRAHVDANATALSDESTRISGIYAEVAAVRIPGWTGGLGQPAWEANFEDEKKKWTTYTSLLDTAAGALRTYAAALGAAQGKAQDAIDKYAAGEAATAKAVHDYNAAVAAYNDSICAPTVSQSPFGTVVPQMRPAPPGPFVDPGVSLRKEAQEILDEARQDLEDAAEAAVRALGGLEGSRTKGTSDWWGADGKVEGPEFTWGGWDKVFGKDPSDGRDGRYSDKHSDDFKLTLGSAEGAAWVYKASGEWEDYLGPVRMNADGSITLLGADGSAEATIDGDGVRINADGTITVLGGEGQVHGEYGYAEAALKGDFLVGADGKGHLVVDNTGAHAGGELFAGGKISGTAEGDLGGAGGSVTAEGWAGAGIAGDLDYGFQDGTLTVGGSGGIAWGLGGKVGGEITLDFPEMWETGGDIVDGIGSLLD</sequence>
<dbReference type="InterPro" id="IPR049082">
    <property type="entry name" value="T7SS_signal"/>
</dbReference>
<evidence type="ECO:0000256" key="1">
    <source>
        <dbReference type="SAM" id="MobiDB-lite"/>
    </source>
</evidence>
<accession>A0ABN2ZCH1</accession>
<comment type="caution">
    <text evidence="3">The sequence shown here is derived from an EMBL/GenBank/DDBJ whole genome shotgun (WGS) entry which is preliminary data.</text>
</comment>
<organism evidence="3 4">
    <name type="scientific">Nocardioides koreensis</name>
    <dbReference type="NCBI Taxonomy" id="433651"/>
    <lineage>
        <taxon>Bacteria</taxon>
        <taxon>Bacillati</taxon>
        <taxon>Actinomycetota</taxon>
        <taxon>Actinomycetes</taxon>
        <taxon>Propionibacteriales</taxon>
        <taxon>Nocardioidaceae</taxon>
        <taxon>Nocardioides</taxon>
    </lineage>
</organism>
<name>A0ABN2ZCH1_9ACTN</name>
<gene>
    <name evidence="3" type="ORF">GCM10009844_09640</name>
</gene>
<proteinExistence type="predicted"/>
<evidence type="ECO:0000313" key="3">
    <source>
        <dbReference type="EMBL" id="GAA2140205.1"/>
    </source>
</evidence>
<dbReference type="Pfam" id="PF21725">
    <property type="entry name" value="T7SS_signal"/>
    <property type="match status" value="1"/>
</dbReference>
<feature type="compositionally biased region" description="Polar residues" evidence="1">
    <location>
        <begin position="1"/>
        <end position="15"/>
    </location>
</feature>
<feature type="domain" description="Putative T7SS secretion signal" evidence="2">
    <location>
        <begin position="5"/>
        <end position="193"/>
    </location>
</feature>
<evidence type="ECO:0000313" key="4">
    <source>
        <dbReference type="Proteomes" id="UP001501771"/>
    </source>
</evidence>